<dbReference type="EMBL" id="MK071981">
    <property type="protein sequence ID" value="AYV75933.1"/>
    <property type="molecule type" value="Genomic_DNA"/>
</dbReference>
<accession>A0A3G4ZQP5</accession>
<evidence type="ECO:0000313" key="1">
    <source>
        <dbReference type="EMBL" id="AYV75933.1"/>
    </source>
</evidence>
<gene>
    <name evidence="1" type="ORF">Terrestrivirus3_202</name>
</gene>
<proteinExistence type="predicted"/>
<protein>
    <submittedName>
        <fullName evidence="1">Uncharacterized protein</fullName>
    </submittedName>
</protein>
<reference evidence="1" key="1">
    <citation type="submission" date="2018-10" db="EMBL/GenBank/DDBJ databases">
        <title>Hidden diversity of soil giant viruses.</title>
        <authorList>
            <person name="Schulz F."/>
            <person name="Alteio L."/>
            <person name="Goudeau D."/>
            <person name="Ryan E.M."/>
            <person name="Malmstrom R.R."/>
            <person name="Blanchard J."/>
            <person name="Woyke T."/>
        </authorList>
    </citation>
    <scope>NUCLEOTIDE SEQUENCE</scope>
    <source>
        <strain evidence="1">TEV1</strain>
    </source>
</reference>
<name>A0A3G4ZQP5_9VIRU</name>
<organism evidence="1">
    <name type="scientific">Terrestrivirus sp</name>
    <dbReference type="NCBI Taxonomy" id="2487775"/>
    <lineage>
        <taxon>Viruses</taxon>
        <taxon>Varidnaviria</taxon>
        <taxon>Bamfordvirae</taxon>
        <taxon>Nucleocytoviricota</taxon>
        <taxon>Megaviricetes</taxon>
        <taxon>Imitervirales</taxon>
        <taxon>Mimiviridae</taxon>
        <taxon>Klosneuvirinae</taxon>
    </lineage>
</organism>
<sequence>MNIDINHIDQLFDQSIDGKQIKILYGKSTKLTKSYDGFESFDTCDKKIWELVSNKLHKSKLPFTFCSYNIFTHYDLTMYTEINNNNNNNNNSNNNNKTFVTKNTVHHVDKKNDYITTVLNSKQIDNDEFPLKKNYNIEATIHITTYKLNLIKVEMIKSSDGYNYINIIIDYKHFGKNNILNDLIFIMKLLN</sequence>